<dbReference type="PANTHER" id="PTHR43767">
    <property type="entry name" value="LONG-CHAIN-FATTY-ACID--COA LIGASE"/>
    <property type="match status" value="1"/>
</dbReference>
<feature type="domain" description="AMP-binding enzyme C-terminal" evidence="5">
    <location>
        <begin position="400"/>
        <end position="475"/>
    </location>
</feature>
<evidence type="ECO:0000256" key="1">
    <source>
        <dbReference type="ARBA" id="ARBA00006432"/>
    </source>
</evidence>
<evidence type="ECO:0000313" key="6">
    <source>
        <dbReference type="EMBL" id="KJL37384.1"/>
    </source>
</evidence>
<comment type="caution">
    <text evidence="6">The sequence shown here is derived from an EMBL/GenBank/DDBJ whole genome shotgun (WGS) entry which is preliminary data.</text>
</comment>
<dbReference type="EC" id="6.2.1.3" evidence="6"/>
<dbReference type="Gene3D" id="3.30.300.30">
    <property type="match status" value="1"/>
</dbReference>
<evidence type="ECO:0000256" key="3">
    <source>
        <dbReference type="SAM" id="MobiDB-lite"/>
    </source>
</evidence>
<gene>
    <name evidence="6" type="primary">lcfB_1</name>
    <name evidence="6" type="ORF">RR49_00968</name>
</gene>
<dbReference type="PATRIC" id="fig|400772.4.peg.994"/>
<dbReference type="InterPro" id="IPR025110">
    <property type="entry name" value="AMP-bd_C"/>
</dbReference>
<dbReference type="InterPro" id="IPR042099">
    <property type="entry name" value="ANL_N_sf"/>
</dbReference>
<dbReference type="Pfam" id="PF00501">
    <property type="entry name" value="AMP-binding"/>
    <property type="match status" value="1"/>
</dbReference>
<dbReference type="InterPro" id="IPR000873">
    <property type="entry name" value="AMP-dep_synth/lig_dom"/>
</dbReference>
<organism evidence="6 7">
    <name type="scientific">Microbacterium ginsengisoli</name>
    <dbReference type="NCBI Taxonomy" id="400772"/>
    <lineage>
        <taxon>Bacteria</taxon>
        <taxon>Bacillati</taxon>
        <taxon>Actinomycetota</taxon>
        <taxon>Actinomycetes</taxon>
        <taxon>Micrococcales</taxon>
        <taxon>Microbacteriaceae</taxon>
        <taxon>Microbacterium</taxon>
    </lineage>
</organism>
<evidence type="ECO:0000313" key="7">
    <source>
        <dbReference type="Proteomes" id="UP000033451"/>
    </source>
</evidence>
<dbReference type="GO" id="GO:0004467">
    <property type="term" value="F:long-chain fatty acid-CoA ligase activity"/>
    <property type="evidence" value="ECO:0007669"/>
    <property type="project" value="UniProtKB-EC"/>
</dbReference>
<dbReference type="PANTHER" id="PTHR43767:SF1">
    <property type="entry name" value="NONRIBOSOMAL PEPTIDE SYNTHASE PES1 (EUROFUNG)-RELATED"/>
    <property type="match status" value="1"/>
</dbReference>
<dbReference type="Proteomes" id="UP000033451">
    <property type="component" value="Unassembled WGS sequence"/>
</dbReference>
<reference evidence="6 7" key="1">
    <citation type="submission" date="2015-02" db="EMBL/GenBank/DDBJ databases">
        <title>Draft genome sequences of ten Microbacterium spp. with emphasis on heavy metal contaminated environments.</title>
        <authorList>
            <person name="Corretto E."/>
        </authorList>
    </citation>
    <scope>NUCLEOTIDE SEQUENCE [LARGE SCALE GENOMIC DNA]</scope>
    <source>
        <strain evidence="6 7">DSM 18659</strain>
    </source>
</reference>
<feature type="domain" description="AMP-dependent synthetase/ligase" evidence="4">
    <location>
        <begin position="17"/>
        <end position="350"/>
    </location>
</feature>
<dbReference type="Pfam" id="PF13193">
    <property type="entry name" value="AMP-binding_C"/>
    <property type="match status" value="1"/>
</dbReference>
<sequence length="488" mass="51954">MTESPSLPHLPWNSPSARSDRPCVQDVSRALSYAELEAQSRAFAEQLDDLGIQRGDVIAIMLPNSVELIVAMLGAWIAGVVATPVNPTLTAREVTYQLEDSRARLLVGNAVEGVEVPALGADEMRRTPAAPTTRSIAIDPSRLALLVYTSGSTGAPKGVMLDHRNLEAMATGMAQHFELTENDHALLVLPLFHVNSICVTFLAPMSVGARVTVLERFAPRTFVDAMARFRPTYFSAVPAIFAHLAALPDDEAIDTGSLRFAVCGAAPVSPELLARCETRFGMSITEGYGLTEATCASACNPVSGVRKPGTVGPALPGQRIRIVDVRGEDVASGERGEIVISGPTVMRGYLNRIEATAETIEDGWLHTGDVGILDADGYLRVVDRIKDMIIRGGENIYPKEIEGVLATHPAVLEAAVVGRPDPVLGEVPVAFVVLAPGFETDAEELIAHCRVGLAKIKVPVALDIIDALPRNPVGKIDKPALRHALAAA</sequence>
<dbReference type="InterPro" id="IPR050237">
    <property type="entry name" value="ATP-dep_AMP-bd_enzyme"/>
</dbReference>
<dbReference type="SUPFAM" id="SSF56801">
    <property type="entry name" value="Acetyl-CoA synthetase-like"/>
    <property type="match status" value="1"/>
</dbReference>
<dbReference type="Gene3D" id="3.40.50.12780">
    <property type="entry name" value="N-terminal domain of ligase-like"/>
    <property type="match status" value="1"/>
</dbReference>
<dbReference type="AlphaFoldDB" id="A0A0F0LXG6"/>
<dbReference type="FunFam" id="3.30.300.30:FF:000008">
    <property type="entry name" value="2,3-dihydroxybenzoate-AMP ligase"/>
    <property type="match status" value="1"/>
</dbReference>
<comment type="similarity">
    <text evidence="1">Belongs to the ATP-dependent AMP-binding enzyme family.</text>
</comment>
<dbReference type="InterPro" id="IPR045851">
    <property type="entry name" value="AMP-bd_C_sf"/>
</dbReference>
<keyword evidence="7" id="KW-1185">Reference proteome</keyword>
<evidence type="ECO:0000259" key="5">
    <source>
        <dbReference type="Pfam" id="PF13193"/>
    </source>
</evidence>
<dbReference type="STRING" id="400772.RR49_00968"/>
<accession>A0A0F0LXG6</accession>
<proteinExistence type="inferred from homology"/>
<protein>
    <submittedName>
        <fullName evidence="6">Long-chain-fatty-acid--CoA ligase</fullName>
        <ecNumber evidence="6">6.2.1.3</ecNumber>
    </submittedName>
</protein>
<dbReference type="EMBL" id="JYIY01000066">
    <property type="protein sequence ID" value="KJL37384.1"/>
    <property type="molecule type" value="Genomic_DNA"/>
</dbReference>
<dbReference type="InterPro" id="IPR020845">
    <property type="entry name" value="AMP-binding_CS"/>
</dbReference>
<evidence type="ECO:0000256" key="2">
    <source>
        <dbReference type="ARBA" id="ARBA00022598"/>
    </source>
</evidence>
<keyword evidence="2 6" id="KW-0436">Ligase</keyword>
<name>A0A0F0LXG6_9MICO</name>
<dbReference type="PROSITE" id="PS00455">
    <property type="entry name" value="AMP_BINDING"/>
    <property type="match status" value="1"/>
</dbReference>
<feature type="region of interest" description="Disordered" evidence="3">
    <location>
        <begin position="1"/>
        <end position="21"/>
    </location>
</feature>
<evidence type="ECO:0000259" key="4">
    <source>
        <dbReference type="Pfam" id="PF00501"/>
    </source>
</evidence>